<accession>A0A2S9JU66</accession>
<dbReference type="InterPro" id="IPR013324">
    <property type="entry name" value="RNA_pol_sigma_r3/r4-like"/>
</dbReference>
<dbReference type="Gene3D" id="1.10.1740.10">
    <property type="match status" value="1"/>
</dbReference>
<dbReference type="PANTHER" id="PTHR43133">
    <property type="entry name" value="RNA POLYMERASE ECF-TYPE SIGMA FACTO"/>
    <property type="match status" value="1"/>
</dbReference>
<evidence type="ECO:0008006" key="10">
    <source>
        <dbReference type="Google" id="ProtNLM"/>
    </source>
</evidence>
<evidence type="ECO:0000259" key="6">
    <source>
        <dbReference type="Pfam" id="PF04542"/>
    </source>
</evidence>
<proteinExistence type="inferred from homology"/>
<evidence type="ECO:0000256" key="3">
    <source>
        <dbReference type="ARBA" id="ARBA00023082"/>
    </source>
</evidence>
<dbReference type="NCBIfam" id="TIGR02937">
    <property type="entry name" value="sigma70-ECF"/>
    <property type="match status" value="1"/>
</dbReference>
<dbReference type="GO" id="GO:0006352">
    <property type="term" value="P:DNA-templated transcription initiation"/>
    <property type="evidence" value="ECO:0007669"/>
    <property type="project" value="InterPro"/>
</dbReference>
<keyword evidence="3" id="KW-0731">Sigma factor</keyword>
<evidence type="ECO:0000256" key="4">
    <source>
        <dbReference type="ARBA" id="ARBA00023163"/>
    </source>
</evidence>
<keyword evidence="5" id="KW-1133">Transmembrane helix</keyword>
<protein>
    <recommendedName>
        <fullName evidence="10">RNA polymerase sigma-70 factor</fullName>
    </recommendedName>
</protein>
<feature type="domain" description="RNA polymerase sigma-70 region 2" evidence="6">
    <location>
        <begin position="27"/>
        <end position="93"/>
    </location>
</feature>
<organism evidence="8 9">
    <name type="scientific">Sphingobacterium gobiense</name>
    <dbReference type="NCBI Taxonomy" id="1382456"/>
    <lineage>
        <taxon>Bacteria</taxon>
        <taxon>Pseudomonadati</taxon>
        <taxon>Bacteroidota</taxon>
        <taxon>Sphingobacteriia</taxon>
        <taxon>Sphingobacteriales</taxon>
        <taxon>Sphingobacteriaceae</taxon>
        <taxon>Sphingobacterium</taxon>
    </lineage>
</organism>
<dbReference type="NCBIfam" id="TIGR02985">
    <property type="entry name" value="Sig70_bacteroi1"/>
    <property type="match status" value="1"/>
</dbReference>
<dbReference type="RefSeq" id="WP_105723739.1">
    <property type="nucleotide sequence ID" value="NZ_PVBS01000001.1"/>
</dbReference>
<dbReference type="InterPro" id="IPR014284">
    <property type="entry name" value="RNA_pol_sigma-70_dom"/>
</dbReference>
<dbReference type="InterPro" id="IPR007627">
    <property type="entry name" value="RNA_pol_sigma70_r2"/>
</dbReference>
<dbReference type="Gene3D" id="1.10.10.10">
    <property type="entry name" value="Winged helix-like DNA-binding domain superfamily/Winged helix DNA-binding domain"/>
    <property type="match status" value="1"/>
</dbReference>
<dbReference type="InterPro" id="IPR036388">
    <property type="entry name" value="WH-like_DNA-bd_sf"/>
</dbReference>
<evidence type="ECO:0000313" key="9">
    <source>
        <dbReference type="Proteomes" id="UP000238642"/>
    </source>
</evidence>
<evidence type="ECO:0000256" key="5">
    <source>
        <dbReference type="SAM" id="Phobius"/>
    </source>
</evidence>
<dbReference type="Pfam" id="PF04542">
    <property type="entry name" value="Sigma70_r2"/>
    <property type="match status" value="1"/>
</dbReference>
<dbReference type="Pfam" id="PF08281">
    <property type="entry name" value="Sigma70_r4_2"/>
    <property type="match status" value="1"/>
</dbReference>
<keyword evidence="2" id="KW-0805">Transcription regulation</keyword>
<dbReference type="EMBL" id="PVBS01000001">
    <property type="protein sequence ID" value="PRD56691.1"/>
    <property type="molecule type" value="Genomic_DNA"/>
</dbReference>
<keyword evidence="9" id="KW-1185">Reference proteome</keyword>
<dbReference type="InterPro" id="IPR039425">
    <property type="entry name" value="RNA_pol_sigma-70-like"/>
</dbReference>
<keyword evidence="5" id="KW-0472">Membrane</keyword>
<sequence length="199" mass="23338">MINDQNLSEYEILLRLQAGEEDAFRILYERYSRLIYGNIMRFINDESAADDLLQDVFVKVWEHRTSIDPSLSFAAYLFTCSRNMVFNFRRRLKLEIESAIHLADESVQLAESVDSILHKKEVHKLIENVISQLPLQRQRIFRMCKLDGKSYQEVAEELQISVSTVRDHIVKANKFIKDVLMYEGSFSSLLLLFFYLSIS</sequence>
<dbReference type="InterPro" id="IPR013249">
    <property type="entry name" value="RNA_pol_sigma70_r4_t2"/>
</dbReference>
<dbReference type="GO" id="GO:0016987">
    <property type="term" value="F:sigma factor activity"/>
    <property type="evidence" value="ECO:0007669"/>
    <property type="project" value="UniProtKB-KW"/>
</dbReference>
<comment type="caution">
    <text evidence="8">The sequence shown here is derived from an EMBL/GenBank/DDBJ whole genome shotgun (WGS) entry which is preliminary data.</text>
</comment>
<evidence type="ECO:0000256" key="1">
    <source>
        <dbReference type="ARBA" id="ARBA00010641"/>
    </source>
</evidence>
<dbReference type="AlphaFoldDB" id="A0A2S9JU66"/>
<name>A0A2S9JU66_9SPHI</name>
<evidence type="ECO:0000259" key="7">
    <source>
        <dbReference type="Pfam" id="PF08281"/>
    </source>
</evidence>
<dbReference type="OrthoDB" id="655312at2"/>
<dbReference type="GO" id="GO:0003677">
    <property type="term" value="F:DNA binding"/>
    <property type="evidence" value="ECO:0007669"/>
    <property type="project" value="InterPro"/>
</dbReference>
<dbReference type="Proteomes" id="UP000238642">
    <property type="component" value="Unassembled WGS sequence"/>
</dbReference>
<evidence type="ECO:0000313" key="8">
    <source>
        <dbReference type="EMBL" id="PRD56691.1"/>
    </source>
</evidence>
<feature type="domain" description="RNA polymerase sigma factor 70 region 4 type 2" evidence="7">
    <location>
        <begin position="125"/>
        <end position="172"/>
    </location>
</feature>
<dbReference type="InterPro" id="IPR014327">
    <property type="entry name" value="RNA_pol_sigma70_bacteroid"/>
</dbReference>
<dbReference type="InterPro" id="IPR013325">
    <property type="entry name" value="RNA_pol_sigma_r2"/>
</dbReference>
<gene>
    <name evidence="8" type="ORF">C5749_05525</name>
</gene>
<dbReference type="SUPFAM" id="SSF88946">
    <property type="entry name" value="Sigma2 domain of RNA polymerase sigma factors"/>
    <property type="match status" value="1"/>
</dbReference>
<evidence type="ECO:0000256" key="2">
    <source>
        <dbReference type="ARBA" id="ARBA00023015"/>
    </source>
</evidence>
<keyword evidence="5" id="KW-0812">Transmembrane</keyword>
<reference evidence="8 9" key="1">
    <citation type="submission" date="2018-02" db="EMBL/GenBank/DDBJ databases">
        <title>The draft genome of Sphingobacterium gobiense H7.</title>
        <authorList>
            <person name="Li L."/>
            <person name="Liu L."/>
            <person name="Zhang X."/>
            <person name="Wang T."/>
            <person name="Liang L."/>
        </authorList>
    </citation>
    <scope>NUCLEOTIDE SEQUENCE [LARGE SCALE GENOMIC DNA]</scope>
    <source>
        <strain evidence="8 9">ACCC 05757</strain>
    </source>
</reference>
<dbReference type="PANTHER" id="PTHR43133:SF46">
    <property type="entry name" value="RNA POLYMERASE SIGMA-70 FACTOR ECF SUBFAMILY"/>
    <property type="match status" value="1"/>
</dbReference>
<dbReference type="SUPFAM" id="SSF88659">
    <property type="entry name" value="Sigma3 and sigma4 domains of RNA polymerase sigma factors"/>
    <property type="match status" value="1"/>
</dbReference>
<keyword evidence="4" id="KW-0804">Transcription</keyword>
<feature type="transmembrane region" description="Helical" evidence="5">
    <location>
        <begin position="179"/>
        <end position="198"/>
    </location>
</feature>
<comment type="similarity">
    <text evidence="1">Belongs to the sigma-70 factor family. ECF subfamily.</text>
</comment>